<comment type="caution">
    <text evidence="2">The sequence shown here is derived from an EMBL/GenBank/DDBJ whole genome shotgun (WGS) entry which is preliminary data.</text>
</comment>
<dbReference type="InterPro" id="IPR027417">
    <property type="entry name" value="P-loop_NTPase"/>
</dbReference>
<proteinExistence type="predicted"/>
<dbReference type="SUPFAM" id="SSF52540">
    <property type="entry name" value="P-loop containing nucleoside triphosphate hydrolases"/>
    <property type="match status" value="1"/>
</dbReference>
<feature type="region of interest" description="Disordered" evidence="1">
    <location>
        <begin position="484"/>
        <end position="521"/>
    </location>
</feature>
<organism evidence="2 3">
    <name type="scientific">Trypanosoma conorhini</name>
    <dbReference type="NCBI Taxonomy" id="83891"/>
    <lineage>
        <taxon>Eukaryota</taxon>
        <taxon>Discoba</taxon>
        <taxon>Euglenozoa</taxon>
        <taxon>Kinetoplastea</taxon>
        <taxon>Metakinetoplastina</taxon>
        <taxon>Trypanosomatida</taxon>
        <taxon>Trypanosomatidae</taxon>
        <taxon>Trypanosoma</taxon>
    </lineage>
</organism>
<keyword evidence="3" id="KW-1185">Reference proteome</keyword>
<accession>A0A422P2D6</accession>
<dbReference type="Gene3D" id="3.40.50.300">
    <property type="entry name" value="P-loop containing nucleotide triphosphate hydrolases"/>
    <property type="match status" value="1"/>
</dbReference>
<evidence type="ECO:0000256" key="1">
    <source>
        <dbReference type="SAM" id="MobiDB-lite"/>
    </source>
</evidence>
<dbReference type="PANTHER" id="PTHR14932">
    <property type="entry name" value="RAS GTPASE-RELATED"/>
    <property type="match status" value="1"/>
</dbReference>
<dbReference type="GO" id="GO:0005525">
    <property type="term" value="F:GTP binding"/>
    <property type="evidence" value="ECO:0007669"/>
    <property type="project" value="InterPro"/>
</dbReference>
<dbReference type="GO" id="GO:0005829">
    <property type="term" value="C:cytosol"/>
    <property type="evidence" value="ECO:0007669"/>
    <property type="project" value="TreeGrafter"/>
</dbReference>
<name>A0A422P2D6_9TRYP</name>
<feature type="region of interest" description="Disordered" evidence="1">
    <location>
        <begin position="313"/>
        <end position="453"/>
    </location>
</feature>
<dbReference type="CDD" id="cd00882">
    <property type="entry name" value="Ras_like_GTPase"/>
    <property type="match status" value="1"/>
</dbReference>
<dbReference type="OrthoDB" id="207081at2759"/>
<dbReference type="GO" id="GO:0005634">
    <property type="term" value="C:nucleus"/>
    <property type="evidence" value="ECO:0007669"/>
    <property type="project" value="TreeGrafter"/>
</dbReference>
<gene>
    <name evidence="2" type="ORF">Tco025E_06596</name>
</gene>
<feature type="compositionally biased region" description="Basic residues" evidence="1">
    <location>
        <begin position="580"/>
        <end position="605"/>
    </location>
</feature>
<dbReference type="RefSeq" id="XP_029226450.1">
    <property type="nucleotide sequence ID" value="XM_029373471.1"/>
</dbReference>
<evidence type="ECO:0000313" key="3">
    <source>
        <dbReference type="Proteomes" id="UP000284403"/>
    </source>
</evidence>
<dbReference type="Proteomes" id="UP000284403">
    <property type="component" value="Unassembled WGS sequence"/>
</dbReference>
<dbReference type="AlphaFoldDB" id="A0A422P2D6"/>
<dbReference type="EMBL" id="MKKU01000451">
    <property type="protein sequence ID" value="RNF11891.1"/>
    <property type="molecule type" value="Genomic_DNA"/>
</dbReference>
<dbReference type="GeneID" id="40320207"/>
<protein>
    <submittedName>
        <fullName evidence="2">Putative small G-protein</fullName>
    </submittedName>
</protein>
<dbReference type="PANTHER" id="PTHR14932:SF1">
    <property type="entry name" value="RAB-LIKE PROTEIN 6"/>
    <property type="match status" value="1"/>
</dbReference>
<evidence type="ECO:0000313" key="2">
    <source>
        <dbReference type="EMBL" id="RNF11891.1"/>
    </source>
</evidence>
<reference evidence="2 3" key="1">
    <citation type="journal article" date="2018" name="BMC Genomics">
        <title>Genomic comparison of Trypanosoma conorhini and Trypanosoma rangeli to Trypanosoma cruzi strains of high and low virulence.</title>
        <authorList>
            <person name="Bradwell K.R."/>
            <person name="Koparde V.N."/>
            <person name="Matveyev A.V."/>
            <person name="Serrano M.G."/>
            <person name="Alves J.M."/>
            <person name="Parikh H."/>
            <person name="Huang B."/>
            <person name="Lee V."/>
            <person name="Espinosa-Alvarez O."/>
            <person name="Ortiz P.A."/>
            <person name="Costa-Martins A.G."/>
            <person name="Teixeira M.M."/>
            <person name="Buck G.A."/>
        </authorList>
    </citation>
    <scope>NUCLEOTIDE SEQUENCE [LARGE SCALE GENOMIC DNA]</scope>
    <source>
        <strain evidence="2 3">025E</strain>
    </source>
</reference>
<dbReference type="InterPro" id="IPR040385">
    <property type="entry name" value="RABL6"/>
</dbReference>
<sequence>MSLLNRLRRLFERERNPSPARSTGNGSALPGAKRNTTGGGPNIWPVHPDVQREIQRGSHLNMKVVVRGMRRTGKSTIVSRLCGYAPLGGYTPSPEISAGTIFYRSYAGRTGVGGGGSSGAKVELWDVVDEGFSASQPSSTARHPALADARSIDVYRGCHLAAFVVDRTRRETLEYAVREARHVPPNTCVIFILNFYDAPRDAHAVSERDIDAACTGLRRATTPMILAASAGRLPPEDYSIAATWVSISAATGQGMESLRNAFEIPYMLLKISTLEAHIHACFHFVEEHRTWMLRERANFLLQEKVNQQALREGGTEPLGAASRPLPTGGGGGAPPRDEGRGPPTLSIVAGDRLHRDVEEDENGIARDFFNDIRGDEEEDAGGAGAGAGRRRSSSGSGSSDSGHRKWMRPPTGAVVPTVSASPPPPPEPTTKLASHASHGAPATITHPAATGSAPVTVIDEDALQMRVPAAGFRDFDDNVLDVGDNQSLDGDFFGSDHSGEDSSRHSAAVATDGDGGDEGDEVRTEFSAHLRAPLAVAEASTNNVQIEPRTSSISADVSALLQQMQSMLGTSVDEEGALHVRHDKRKGQARHKRKDAARSKRRHHHVGQDDGSKGVKNTLSDDGSFEVIRE</sequence>
<feature type="region of interest" description="Disordered" evidence="1">
    <location>
        <begin position="580"/>
        <end position="630"/>
    </location>
</feature>
<feature type="region of interest" description="Disordered" evidence="1">
    <location>
        <begin position="11"/>
        <end position="47"/>
    </location>
</feature>